<dbReference type="RefSeq" id="WP_168906088.1">
    <property type="nucleotide sequence ID" value="NZ_CP051428.1"/>
</dbReference>
<evidence type="ECO:0000313" key="2">
    <source>
        <dbReference type="Proteomes" id="UP000502136"/>
    </source>
</evidence>
<dbReference type="EMBL" id="CP051428">
    <property type="protein sequence ID" value="QJC50409.1"/>
    <property type="molecule type" value="Genomic_DNA"/>
</dbReference>
<accession>A0A6H2GSS8</accession>
<dbReference type="KEGG" id="palr:HGI30_01585"/>
<dbReference type="Proteomes" id="UP000502136">
    <property type="component" value="Chromosome"/>
</dbReference>
<name>A0A6H2GSS8_9BACL</name>
<evidence type="ECO:0000313" key="1">
    <source>
        <dbReference type="EMBL" id="QJC50409.1"/>
    </source>
</evidence>
<reference evidence="1 2" key="1">
    <citation type="submission" date="2020-04" db="EMBL/GenBank/DDBJ databases">
        <title>Novel Paenibacillus strain UniB2 isolated from commercial digestive syrup.</title>
        <authorList>
            <person name="Thorat V."/>
            <person name="Kirdat K."/>
            <person name="Tiwarekar B."/>
            <person name="Yadav A."/>
        </authorList>
    </citation>
    <scope>NUCLEOTIDE SEQUENCE [LARGE SCALE GENOMIC DNA]</scope>
    <source>
        <strain evidence="1 2">UniB2</strain>
    </source>
</reference>
<dbReference type="Pfam" id="PF09661">
    <property type="entry name" value="DUF2398"/>
    <property type="match status" value="1"/>
</dbReference>
<keyword evidence="2" id="KW-1185">Reference proteome</keyword>
<sequence>MIRGAARRAAKRERNEEQLLERKQECVQALLNRPWVAKEEHAELYYAVKDHYEELRSWFMDKAGLPLLLTRTMAKLDKTPVAAYPWMGFEEFSERQDYVFFTYGLWYMESKTELDQFLLSEMVEQIREQMIAGGMDADWMVYSHRLSMARALKKLRTLGVLVGVDGDEASWAQKKERNVLYECSPTARYVLRRFPRDIAECQSLEQLQDPIAYADTTDGQNGRIRHRVYRRLLFEPLVEDRDWSAEELKYVQGQRRTILDQLEKTVGWIGRRYREGMVLFHPGLTSVSELFPTQAAVSDLVLLVSGELRRMMQEEGLIVGSDGRIRLLPSELERVLMRLKEQYKDYWIKDWRDNLSSSELALLCVEHLHSWGLAERLSGGEVEVSALLGRWRAEYGEEERT</sequence>
<gene>
    <name evidence="1" type="ORF">HGI30_01585</name>
</gene>
<protein>
    <submittedName>
        <fullName evidence="1">TIGR02678 family protein</fullName>
    </submittedName>
</protein>
<proteinExistence type="predicted"/>
<dbReference type="AlphaFoldDB" id="A0A6H2GSS8"/>
<dbReference type="NCBIfam" id="TIGR02678">
    <property type="entry name" value="TIGR02678 family protein"/>
    <property type="match status" value="1"/>
</dbReference>
<dbReference type="InterPro" id="IPR013494">
    <property type="entry name" value="CHP02678"/>
</dbReference>
<organism evidence="1 2">
    <name type="scientific">Paenibacillus albicereus</name>
    <dbReference type="NCBI Taxonomy" id="2726185"/>
    <lineage>
        <taxon>Bacteria</taxon>
        <taxon>Bacillati</taxon>
        <taxon>Bacillota</taxon>
        <taxon>Bacilli</taxon>
        <taxon>Bacillales</taxon>
        <taxon>Paenibacillaceae</taxon>
        <taxon>Paenibacillus</taxon>
    </lineage>
</organism>